<protein>
    <recommendedName>
        <fullName evidence="1">Retrovirus-related Pol polyprotein from transposon TNT 1-94-like beta-barrel domain-containing protein</fullName>
    </recommendedName>
</protein>
<comment type="caution">
    <text evidence="2">The sequence shown here is derived from an EMBL/GenBank/DDBJ whole genome shotgun (WGS) entry which is preliminary data.</text>
</comment>
<dbReference type="Pfam" id="PF22936">
    <property type="entry name" value="Pol_BBD"/>
    <property type="match status" value="1"/>
</dbReference>
<sequence>MRETKEAPMHKPEFTDEQWKSLLKFMEKCKITSSEEKLTGMKIHNEWILDLGASYHMTGLNRNLKELTRIPPVAVSLPNGDITQATHVGTVLLSERLDLINVLVVPGLKCNLISLGKLIDGRKCDIFFTNDLCVIQDLPTRTPIGVGERRGGVYYFRSLDRAKAYAVEKSNSSDLWHSQLGRQQALTIE</sequence>
<evidence type="ECO:0000313" key="3">
    <source>
        <dbReference type="Proteomes" id="UP001152484"/>
    </source>
</evidence>
<gene>
    <name evidence="2" type="ORF">CEURO_LOCUS19503</name>
</gene>
<dbReference type="OrthoDB" id="1938465at2759"/>
<name>A0A9P0ZTW2_CUSEU</name>
<feature type="domain" description="Retrovirus-related Pol polyprotein from transposon TNT 1-94-like beta-barrel" evidence="1">
    <location>
        <begin position="47"/>
        <end position="120"/>
    </location>
</feature>
<reference evidence="2" key="1">
    <citation type="submission" date="2022-07" db="EMBL/GenBank/DDBJ databases">
        <authorList>
            <person name="Macas J."/>
            <person name="Novak P."/>
            <person name="Neumann P."/>
        </authorList>
    </citation>
    <scope>NUCLEOTIDE SEQUENCE</scope>
</reference>
<evidence type="ECO:0000259" key="1">
    <source>
        <dbReference type="Pfam" id="PF22936"/>
    </source>
</evidence>
<proteinExistence type="predicted"/>
<dbReference type="EMBL" id="CAMAPE010000058">
    <property type="protein sequence ID" value="CAH9112086.1"/>
    <property type="molecule type" value="Genomic_DNA"/>
</dbReference>
<dbReference type="AlphaFoldDB" id="A0A9P0ZTW2"/>
<accession>A0A9P0ZTW2</accession>
<organism evidence="2 3">
    <name type="scientific">Cuscuta europaea</name>
    <name type="common">European dodder</name>
    <dbReference type="NCBI Taxonomy" id="41803"/>
    <lineage>
        <taxon>Eukaryota</taxon>
        <taxon>Viridiplantae</taxon>
        <taxon>Streptophyta</taxon>
        <taxon>Embryophyta</taxon>
        <taxon>Tracheophyta</taxon>
        <taxon>Spermatophyta</taxon>
        <taxon>Magnoliopsida</taxon>
        <taxon>eudicotyledons</taxon>
        <taxon>Gunneridae</taxon>
        <taxon>Pentapetalae</taxon>
        <taxon>asterids</taxon>
        <taxon>lamiids</taxon>
        <taxon>Solanales</taxon>
        <taxon>Convolvulaceae</taxon>
        <taxon>Cuscuteae</taxon>
        <taxon>Cuscuta</taxon>
        <taxon>Cuscuta subgen. Cuscuta</taxon>
    </lineage>
</organism>
<keyword evidence="3" id="KW-1185">Reference proteome</keyword>
<evidence type="ECO:0000313" key="2">
    <source>
        <dbReference type="EMBL" id="CAH9112086.1"/>
    </source>
</evidence>
<dbReference type="InterPro" id="IPR054722">
    <property type="entry name" value="PolX-like_BBD"/>
</dbReference>
<dbReference type="Proteomes" id="UP001152484">
    <property type="component" value="Unassembled WGS sequence"/>
</dbReference>